<dbReference type="RefSeq" id="WP_145770603.1">
    <property type="nucleotide sequence ID" value="NZ_LR778301.1"/>
</dbReference>
<dbReference type="EMBL" id="LR778301">
    <property type="protein sequence ID" value="CAB1367682.1"/>
    <property type="molecule type" value="Genomic_DNA"/>
</dbReference>
<dbReference type="InterPro" id="IPR011990">
    <property type="entry name" value="TPR-like_helical_dom_sf"/>
</dbReference>
<evidence type="ECO:0000313" key="1">
    <source>
        <dbReference type="EMBL" id="CAB1367682.1"/>
    </source>
</evidence>
<reference evidence="1 2" key="1">
    <citation type="submission" date="2020-03" db="EMBL/GenBank/DDBJ databases">
        <authorList>
            <consortium name="Genoscope - CEA"/>
            <person name="William W."/>
        </authorList>
    </citation>
    <scope>NUCLEOTIDE SEQUENCE [LARGE SCALE GENOMIC DNA]</scope>
    <source>
        <strain evidence="2">DSM 16959</strain>
    </source>
</reference>
<organism evidence="1 2">
    <name type="scientific">Denitratisoma oestradiolicum</name>
    <dbReference type="NCBI Taxonomy" id="311182"/>
    <lineage>
        <taxon>Bacteria</taxon>
        <taxon>Pseudomonadati</taxon>
        <taxon>Pseudomonadota</taxon>
        <taxon>Betaproteobacteria</taxon>
        <taxon>Nitrosomonadales</taxon>
        <taxon>Sterolibacteriaceae</taxon>
        <taxon>Denitratisoma</taxon>
    </lineage>
</organism>
<dbReference type="PANTHER" id="PTHR11102">
    <property type="entry name" value="SEL-1-LIKE PROTEIN"/>
    <property type="match status" value="1"/>
</dbReference>
<dbReference type="InterPro" id="IPR050767">
    <property type="entry name" value="Sel1_AlgK"/>
</dbReference>
<name>A0A6S6XXX2_9PROT</name>
<dbReference type="Proteomes" id="UP000515733">
    <property type="component" value="Chromosome"/>
</dbReference>
<evidence type="ECO:0000313" key="2">
    <source>
        <dbReference type="Proteomes" id="UP000515733"/>
    </source>
</evidence>
<keyword evidence="2" id="KW-1185">Reference proteome</keyword>
<sequence>MLRLVLLLAVILATGATQAGDPLSDALRAMEAGRHAQAAQMLLPLANAGNTLAQYRLGMLYYQGDGVPEDEKQAVFWWKKAAVQGHVESMFQLGSAYLFGVQAARTVVDPDREAASWYFQAASAGHAEAQYHLGLLFLAGKGVIESHSEAARWMKKAATQGHVGAQRALSSIGK</sequence>
<dbReference type="Pfam" id="PF08238">
    <property type="entry name" value="Sel1"/>
    <property type="match status" value="3"/>
</dbReference>
<proteinExistence type="predicted"/>
<accession>A0A6S6XXX2</accession>
<protein>
    <submittedName>
        <fullName evidence="1">Sel1 repeat family protein</fullName>
    </submittedName>
</protein>
<dbReference type="KEGG" id="doe:DENOEST_0517"/>
<gene>
    <name evidence="1" type="ORF">DENOEST_0517</name>
</gene>
<dbReference type="AlphaFoldDB" id="A0A6S6XXX2"/>
<dbReference type="SUPFAM" id="SSF81901">
    <property type="entry name" value="HCP-like"/>
    <property type="match status" value="1"/>
</dbReference>
<dbReference type="Gene3D" id="1.25.40.10">
    <property type="entry name" value="Tetratricopeptide repeat domain"/>
    <property type="match status" value="1"/>
</dbReference>
<dbReference type="OrthoDB" id="5365194at2"/>
<dbReference type="InterPro" id="IPR006597">
    <property type="entry name" value="Sel1-like"/>
</dbReference>
<dbReference type="PANTHER" id="PTHR11102:SF160">
    <property type="entry name" value="ERAD-ASSOCIATED E3 UBIQUITIN-PROTEIN LIGASE COMPONENT HRD3"/>
    <property type="match status" value="1"/>
</dbReference>
<dbReference type="SMART" id="SM00671">
    <property type="entry name" value="SEL1"/>
    <property type="match status" value="3"/>
</dbReference>